<evidence type="ECO:0000256" key="1">
    <source>
        <dbReference type="SAM" id="SignalP"/>
    </source>
</evidence>
<evidence type="ECO:0000313" key="3">
    <source>
        <dbReference type="Proteomes" id="UP000248198"/>
    </source>
</evidence>
<protein>
    <submittedName>
        <fullName evidence="2">Uncharacterized protein DUF3574</fullName>
    </submittedName>
</protein>
<dbReference type="EMBL" id="QKLU01000003">
    <property type="protein sequence ID" value="PYF74995.1"/>
    <property type="molecule type" value="Genomic_DNA"/>
</dbReference>
<name>A0A318ULQ3_9SPHI</name>
<organism evidence="2 3">
    <name type="scientific">Pedobacter nutrimenti</name>
    <dbReference type="NCBI Taxonomy" id="1241337"/>
    <lineage>
        <taxon>Bacteria</taxon>
        <taxon>Pseudomonadati</taxon>
        <taxon>Bacteroidota</taxon>
        <taxon>Sphingobacteriia</taxon>
        <taxon>Sphingobacteriales</taxon>
        <taxon>Sphingobacteriaceae</taxon>
        <taxon>Pedobacter</taxon>
    </lineage>
</organism>
<accession>A0A318ULQ3</accession>
<dbReference type="Pfam" id="PF12098">
    <property type="entry name" value="DUF3574"/>
    <property type="match status" value="1"/>
</dbReference>
<dbReference type="InterPro" id="IPR021957">
    <property type="entry name" value="DUF3574"/>
</dbReference>
<dbReference type="Proteomes" id="UP000248198">
    <property type="component" value="Unassembled WGS sequence"/>
</dbReference>
<dbReference type="AlphaFoldDB" id="A0A318ULQ3"/>
<feature type="chain" id="PRO_5016245266" evidence="1">
    <location>
        <begin position="24"/>
        <end position="131"/>
    </location>
</feature>
<reference evidence="2 3" key="1">
    <citation type="submission" date="2018-06" db="EMBL/GenBank/DDBJ databases">
        <title>Genomic Encyclopedia of Archaeal and Bacterial Type Strains, Phase II (KMG-II): from individual species to whole genera.</title>
        <authorList>
            <person name="Goeker M."/>
        </authorList>
    </citation>
    <scope>NUCLEOTIDE SEQUENCE [LARGE SCALE GENOMIC DNA]</scope>
    <source>
        <strain evidence="2 3">DSM 27372</strain>
    </source>
</reference>
<evidence type="ECO:0000313" key="2">
    <source>
        <dbReference type="EMBL" id="PYF74995.1"/>
    </source>
</evidence>
<dbReference type="PROSITE" id="PS51257">
    <property type="entry name" value="PROKAR_LIPOPROTEIN"/>
    <property type="match status" value="1"/>
</dbReference>
<comment type="caution">
    <text evidence="2">The sequence shown here is derived from an EMBL/GenBank/DDBJ whole genome shotgun (WGS) entry which is preliminary data.</text>
</comment>
<keyword evidence="1" id="KW-0732">Signal</keyword>
<feature type="signal peptide" evidence="1">
    <location>
        <begin position="1"/>
        <end position="23"/>
    </location>
</feature>
<gene>
    <name evidence="2" type="ORF">B0O44_103441</name>
</gene>
<sequence length="131" mass="15003">MKNFKTLILFSFCCMLLFSCAKAIRTDLYFGMNIPGGGQVSQQQWKMFTDSVITPYFPEGYTEWDATGKWRDTGTKQTISEPTKVVTFIGRPTKARTLRLDSVALKYIQLFRQQSVLKVNSPAQLKFINNN</sequence>
<proteinExistence type="predicted"/>
<dbReference type="OrthoDB" id="794286at2"/>
<keyword evidence="3" id="KW-1185">Reference proteome</keyword>